<sequence>MSRFLHRLNLLLAALSVFAVVAVYSQKHFAELTAEEITGIERVIAKQQADLSILKADWAYLNQPTQIQPIIERHNDLLNLQVAAAAQFGQFGDLPMRPEQRLDTDALNSLFETIEAGDDPLGSLLEGLL</sequence>
<accession>A0A1G7UIX9</accession>
<evidence type="ECO:0008006" key="3">
    <source>
        <dbReference type="Google" id="ProtNLM"/>
    </source>
</evidence>
<evidence type="ECO:0000313" key="1">
    <source>
        <dbReference type="EMBL" id="SDG47447.1"/>
    </source>
</evidence>
<name>A0A1G7UIX9_9HYPH</name>
<dbReference type="Proteomes" id="UP000199495">
    <property type="component" value="Unassembled WGS sequence"/>
</dbReference>
<reference evidence="1 2" key="1">
    <citation type="submission" date="2016-10" db="EMBL/GenBank/DDBJ databases">
        <authorList>
            <person name="de Groot N.N."/>
        </authorList>
    </citation>
    <scope>NUCLEOTIDE SEQUENCE [LARGE SCALE GENOMIC DNA]</scope>
    <source>
        <strain evidence="1 2">CGMCC 1.10267</strain>
    </source>
</reference>
<dbReference type="EMBL" id="FNCS01000003">
    <property type="protein sequence ID" value="SDG47447.1"/>
    <property type="molecule type" value="Genomic_DNA"/>
</dbReference>
<dbReference type="OrthoDB" id="7165680at2"/>
<keyword evidence="2" id="KW-1185">Reference proteome</keyword>
<evidence type="ECO:0000313" key="2">
    <source>
        <dbReference type="Proteomes" id="UP000199495"/>
    </source>
</evidence>
<gene>
    <name evidence="1" type="ORF">SAMN04487974_10397</name>
</gene>
<dbReference type="RefSeq" id="WP_090594002.1">
    <property type="nucleotide sequence ID" value="NZ_FNCS01000003.1"/>
</dbReference>
<proteinExistence type="predicted"/>
<dbReference type="AlphaFoldDB" id="A0A1G7UIX9"/>
<organism evidence="1 2">
    <name type="scientific">Pelagibacterium luteolum</name>
    <dbReference type="NCBI Taxonomy" id="440168"/>
    <lineage>
        <taxon>Bacteria</taxon>
        <taxon>Pseudomonadati</taxon>
        <taxon>Pseudomonadota</taxon>
        <taxon>Alphaproteobacteria</taxon>
        <taxon>Hyphomicrobiales</taxon>
        <taxon>Devosiaceae</taxon>
        <taxon>Pelagibacterium</taxon>
    </lineage>
</organism>
<protein>
    <recommendedName>
        <fullName evidence="3">Cell division protein FtsL</fullName>
    </recommendedName>
</protein>
<dbReference type="STRING" id="440168.SAMN04487974_10397"/>